<feature type="coiled-coil region" evidence="1">
    <location>
        <begin position="1085"/>
        <end position="1112"/>
    </location>
</feature>
<dbReference type="EnsemblMetazoa" id="GPAI030960-RA">
    <property type="protein sequence ID" value="GPAI030960-PA"/>
    <property type="gene ID" value="GPAI030960"/>
</dbReference>
<reference evidence="3" key="2">
    <citation type="submission" date="2020-05" db="UniProtKB">
        <authorList>
            <consortium name="EnsemblMetazoa"/>
        </authorList>
    </citation>
    <scope>IDENTIFICATION</scope>
    <source>
        <strain evidence="3">IAEA</strain>
    </source>
</reference>
<evidence type="ECO:0000256" key="2">
    <source>
        <dbReference type="SAM" id="MobiDB-lite"/>
    </source>
</evidence>
<dbReference type="AlphaFoldDB" id="A0A1B0A0T0"/>
<feature type="coiled-coil region" evidence="1">
    <location>
        <begin position="216"/>
        <end position="764"/>
    </location>
</feature>
<name>A0A1B0A0T0_GLOPL</name>
<sequence length="1124" mass="131894">MDPTNIPDSGESKIEESQSDELSVEDLENYCADHSRSAKNIKTILDNYEKSPNEQECLQEEHEQLAIPTDQCLSSDHDVAAGYETLLVITKHVESLIEEIQEQAMKNKHLNDLQKKYEDLFNQKISLIVSKDIKCNEEENFNTNTVLTTAYDEVGKFKANPEKNVEQIDGEHDKCLQPEKNGFGEQLGESNLLKSQPEEQVKQKLLELDENYCELEAEYIEEKKILEKEKEELTIQKQFSGISFSEDDENLYPQKSELKQQLNEERNQEIEEINLFQVLCLLAQERDELKEQLSDLSEENDLKAHDLEAKLSGTAEEIRLVAQEREELKEKLSVLTEKNDLMAHDLEAKLSETTDELHLVAQERDELKEKLSVLSEKIDLMEHDLEAKLSETTDELRLVAQEREELKQKLSELSEENDLKAHDLEAKLSETTGELHLVAQEREELKQKLSELSEENDLKAHDLEAKLSETTEELHLVAQERDELKQKLCDLNEENENLHDRNNYLNCTQQNEETLLRNKINIINDNLQQVQSKLTQNVKELEQYRNLKESEVKSLKQNIANLSANMNTLSKHDLEAKLSETTEELLLVTQERDELKQKLCDLREESDLKAHDLKAKLSETTEKFRLVAQERDELKQKLRDLSEENDLKTHDLEAKLSKTTEEFRLVAQERDELEQKLYDLSEENDLKAHDLEAKLSETTEKFHLVAQERNELKQKLRDLSEENDLKAHDLEAKLSETTEEFRLVAQERDELKQKLCDLSEENEKLHDRNNYLQGYNCKQQNEETLLRNKISLISDNLQQVQSKLDENVKELEQYRNLKESEVKSLNQNIANLSANMITLGMEKGSLQSQKSELKDQLRDIIVKFNFMSEECQKLEDYKCKQEKEQDVLKQQIQTLREEKEKLREYPHQLENLNHQHSTLKQKLKELEEKSLEETSMLKERFKSLQQEKYATEKKFFKRLQNEQDRHRKQLKVCNQKYCYQMMKAERSIAAAMQFIKMHSKAAEWSAPVTEIIKFLETKAMQIVKPDDLINMQTDRDFNAHLQRLEKKCNELKTVCHLHYKEREEKERKTNFIKVENSDYDSEDQNVSKADQIRSLKEQCKALDKELKFVKTKYQITRVAMKNAH</sequence>
<evidence type="ECO:0000313" key="3">
    <source>
        <dbReference type="EnsemblMetazoa" id="GPAI030960-PA"/>
    </source>
</evidence>
<organism evidence="3 4">
    <name type="scientific">Glossina pallidipes</name>
    <name type="common">Tsetse fly</name>
    <dbReference type="NCBI Taxonomy" id="7398"/>
    <lineage>
        <taxon>Eukaryota</taxon>
        <taxon>Metazoa</taxon>
        <taxon>Ecdysozoa</taxon>
        <taxon>Arthropoda</taxon>
        <taxon>Hexapoda</taxon>
        <taxon>Insecta</taxon>
        <taxon>Pterygota</taxon>
        <taxon>Neoptera</taxon>
        <taxon>Endopterygota</taxon>
        <taxon>Diptera</taxon>
        <taxon>Brachycera</taxon>
        <taxon>Muscomorpha</taxon>
        <taxon>Hippoboscoidea</taxon>
        <taxon>Glossinidae</taxon>
        <taxon>Glossina</taxon>
    </lineage>
</organism>
<accession>A0A1B0A0T0</accession>
<keyword evidence="1" id="KW-0175">Coiled coil</keyword>
<feature type="region of interest" description="Disordered" evidence="2">
    <location>
        <begin position="1"/>
        <end position="23"/>
    </location>
</feature>
<evidence type="ECO:0000313" key="4">
    <source>
        <dbReference type="Proteomes" id="UP000092445"/>
    </source>
</evidence>
<feature type="coiled-coil region" evidence="1">
    <location>
        <begin position="885"/>
        <end position="929"/>
    </location>
</feature>
<dbReference type="Proteomes" id="UP000092445">
    <property type="component" value="Unassembled WGS sequence"/>
</dbReference>
<proteinExistence type="predicted"/>
<keyword evidence="4" id="KW-1185">Reference proteome</keyword>
<evidence type="ECO:0000256" key="1">
    <source>
        <dbReference type="SAM" id="Coils"/>
    </source>
</evidence>
<dbReference type="VEuPathDB" id="VectorBase:GPAI030960"/>
<feature type="coiled-coil region" evidence="1">
    <location>
        <begin position="794"/>
        <end position="835"/>
    </location>
</feature>
<reference evidence="4" key="1">
    <citation type="submission" date="2014-03" db="EMBL/GenBank/DDBJ databases">
        <authorList>
            <person name="Aksoy S."/>
            <person name="Warren W."/>
            <person name="Wilson R.K."/>
        </authorList>
    </citation>
    <scope>NUCLEOTIDE SEQUENCE [LARGE SCALE GENOMIC DNA]</scope>
    <source>
        <strain evidence="4">IAEA</strain>
    </source>
</reference>
<protein>
    <submittedName>
        <fullName evidence="3">Uncharacterized protein</fullName>
    </submittedName>
</protein>
<dbReference type="STRING" id="7398.A0A1B0A0T0"/>